<dbReference type="Proteomes" id="UP000186817">
    <property type="component" value="Unassembled WGS sequence"/>
</dbReference>
<evidence type="ECO:0000313" key="3">
    <source>
        <dbReference type="Proteomes" id="UP000186817"/>
    </source>
</evidence>
<proteinExistence type="predicted"/>
<name>A0A1Q9F6T4_SYMMI</name>
<dbReference type="AlphaFoldDB" id="A0A1Q9F6T4"/>
<organism evidence="2 3">
    <name type="scientific">Symbiodinium microadriaticum</name>
    <name type="common">Dinoflagellate</name>
    <name type="synonym">Zooxanthella microadriatica</name>
    <dbReference type="NCBI Taxonomy" id="2951"/>
    <lineage>
        <taxon>Eukaryota</taxon>
        <taxon>Sar</taxon>
        <taxon>Alveolata</taxon>
        <taxon>Dinophyceae</taxon>
        <taxon>Suessiales</taxon>
        <taxon>Symbiodiniaceae</taxon>
        <taxon>Symbiodinium</taxon>
    </lineage>
</organism>
<sequence>MSAASAAQAAQAAAQASQQVLESTEALRRSDLLRSLIQKPDVFKPETRESEVDGWTEWRHGMMNYLGVIDPGFIKDLAEVEANPTRTPDMSGMDGAQARRCVELYSILQSFLRHRPAKLVRAVTNNNGYEGWRVLISELQPCSRQRQLALANQLSNVKFDAKVSLAEQLSRYEEIIREYERISGTKYNEDLKLSTLVQACPQALQVQIHMSLTDKSTYQDLKEKVLAYERSTTRWQPNSSGLALPSSRPPAHDAQG</sequence>
<reference evidence="2 3" key="1">
    <citation type="submission" date="2016-02" db="EMBL/GenBank/DDBJ databases">
        <title>Genome analysis of coral dinoflagellate symbionts highlights evolutionary adaptations to a symbiotic lifestyle.</title>
        <authorList>
            <person name="Aranda M."/>
            <person name="Li Y."/>
            <person name="Liew Y.J."/>
            <person name="Baumgarten S."/>
            <person name="Simakov O."/>
            <person name="Wilson M."/>
            <person name="Piel J."/>
            <person name="Ashoor H."/>
            <person name="Bougouffa S."/>
            <person name="Bajic V.B."/>
            <person name="Ryu T."/>
            <person name="Ravasi T."/>
            <person name="Bayer T."/>
            <person name="Micklem G."/>
            <person name="Kim H."/>
            <person name="Bhak J."/>
            <person name="Lajeunesse T.C."/>
            <person name="Voolstra C.R."/>
        </authorList>
    </citation>
    <scope>NUCLEOTIDE SEQUENCE [LARGE SCALE GENOMIC DNA]</scope>
    <source>
        <strain evidence="2 3">CCMP2467</strain>
    </source>
</reference>
<feature type="region of interest" description="Disordered" evidence="1">
    <location>
        <begin position="234"/>
        <end position="256"/>
    </location>
</feature>
<gene>
    <name evidence="2" type="ORF">AK812_SmicGene390</name>
</gene>
<accession>A0A1Q9F6T4</accession>
<comment type="caution">
    <text evidence="2">The sequence shown here is derived from an EMBL/GenBank/DDBJ whole genome shotgun (WGS) entry which is preliminary data.</text>
</comment>
<keyword evidence="3" id="KW-1185">Reference proteome</keyword>
<dbReference type="EMBL" id="LSRX01000004">
    <property type="protein sequence ID" value="OLQ15400.1"/>
    <property type="molecule type" value="Genomic_DNA"/>
</dbReference>
<protein>
    <submittedName>
        <fullName evidence="2">Uncharacterized protein</fullName>
    </submittedName>
</protein>
<evidence type="ECO:0000313" key="2">
    <source>
        <dbReference type="EMBL" id="OLQ15400.1"/>
    </source>
</evidence>
<evidence type="ECO:0000256" key="1">
    <source>
        <dbReference type="SAM" id="MobiDB-lite"/>
    </source>
</evidence>
<dbReference type="OrthoDB" id="444443at2759"/>
<dbReference type="OMA" id="EEMHEAH"/>